<dbReference type="RefSeq" id="WP_129185274.1">
    <property type="nucleotide sequence ID" value="NZ_JAGIOG010000001.1"/>
</dbReference>
<dbReference type="OrthoDB" id="129951at85009"/>
<proteinExistence type="predicted"/>
<organism evidence="2 3">
    <name type="scientific">Aeromicrobium fastidiosum</name>
    <dbReference type="NCBI Taxonomy" id="52699"/>
    <lineage>
        <taxon>Bacteria</taxon>
        <taxon>Bacillati</taxon>
        <taxon>Actinomycetota</taxon>
        <taxon>Actinomycetes</taxon>
        <taxon>Propionibacteriales</taxon>
        <taxon>Nocardioidaceae</taxon>
        <taxon>Aeromicrobium</taxon>
    </lineage>
</organism>
<dbReference type="EMBL" id="SDPP02000006">
    <property type="protein sequence ID" value="KAA1373017.1"/>
    <property type="molecule type" value="Genomic_DNA"/>
</dbReference>
<gene>
    <name evidence="2" type="ORF">ESP62_018160</name>
</gene>
<feature type="transmembrane region" description="Helical" evidence="1">
    <location>
        <begin position="100"/>
        <end position="122"/>
    </location>
</feature>
<keyword evidence="1" id="KW-0472">Membrane</keyword>
<protein>
    <submittedName>
        <fullName evidence="2">DUF3592 domain-containing protein</fullName>
    </submittedName>
</protein>
<dbReference type="Proteomes" id="UP001515100">
    <property type="component" value="Unassembled WGS sequence"/>
</dbReference>
<dbReference type="AlphaFoldDB" id="A0A641AH59"/>
<sequence length="123" mass="12500">MTLVAIALIVIGAALSLFATSLIVRPMGWARTTGEIIGLSPAAPSWAPHRGASFRFTSGDGTEHTVWAPDATTAGQGVGGTVQVRYDADAPAHARAATPLAQVFVLIAAADAIAVVGILLLVL</sequence>
<reference evidence="2" key="1">
    <citation type="submission" date="2019-09" db="EMBL/GenBank/DDBJ databases">
        <authorList>
            <person name="Li J."/>
        </authorList>
    </citation>
    <scope>NUCLEOTIDE SEQUENCE [LARGE SCALE GENOMIC DNA]</scope>
    <source>
        <strain evidence="2">NRBC 14897</strain>
    </source>
</reference>
<keyword evidence="1" id="KW-1133">Transmembrane helix</keyword>
<comment type="caution">
    <text evidence="2">The sequence shown here is derived from an EMBL/GenBank/DDBJ whole genome shotgun (WGS) entry which is preliminary data.</text>
</comment>
<evidence type="ECO:0000313" key="2">
    <source>
        <dbReference type="EMBL" id="KAA1373017.1"/>
    </source>
</evidence>
<keyword evidence="3" id="KW-1185">Reference proteome</keyword>
<evidence type="ECO:0000313" key="3">
    <source>
        <dbReference type="Proteomes" id="UP001515100"/>
    </source>
</evidence>
<accession>A0A641AH59</accession>
<evidence type="ECO:0000256" key="1">
    <source>
        <dbReference type="SAM" id="Phobius"/>
    </source>
</evidence>
<name>A0A641AH59_9ACTN</name>
<keyword evidence="1" id="KW-0812">Transmembrane</keyword>